<sequence>MLSRPICTHKKPKCEICTITIDVPARYSKDIRNEQMKDDKLKKIIDNFESPGKGTDYSNWTERGYLMNHGVLYSYSPDSDSEEAQLVIPTQEREQILRDHHDAPKAGHYGAEGTFNRTNITGLRFETLAIDLFGPLPESKDGKKWIFIVEDYTTKWVELFALPSATAKECATTLLEEVRLRYGIPRRIISDNEKLPSIRFALNTAKCQTTGQTAAFLHFGRELRTADDVTHDLRVVIENDNFVAEITPYLKKFSQFMAQAKEVVEQQQDKRKQYADKRRRDTPQFHTGDKVYVISHPVSSADKGKTSKFLPLRDGPDLIVSKRSPTTYEIANLENPRTPIVVYHTSALKEFWQDRSNAPILPLRKRGRPRKSVTAGSWSGRLWNQRGRL</sequence>
<name>A0A4Y2JRT8_ARAVE</name>
<dbReference type="AlphaFoldDB" id="A0A4Y2JRT8"/>
<evidence type="ECO:0000256" key="1">
    <source>
        <dbReference type="SAM" id="MobiDB-lite"/>
    </source>
</evidence>
<dbReference type="SUPFAM" id="SSF53098">
    <property type="entry name" value="Ribonuclease H-like"/>
    <property type="match status" value="1"/>
</dbReference>
<dbReference type="Gene3D" id="1.10.340.70">
    <property type="match status" value="1"/>
</dbReference>
<dbReference type="GO" id="GO:0003676">
    <property type="term" value="F:nucleic acid binding"/>
    <property type="evidence" value="ECO:0007669"/>
    <property type="project" value="InterPro"/>
</dbReference>
<dbReference type="InterPro" id="IPR050951">
    <property type="entry name" value="Retrovirus_Pol_polyprotein"/>
</dbReference>
<dbReference type="PANTHER" id="PTHR37984:SF5">
    <property type="entry name" value="PROTEIN NYNRIN-LIKE"/>
    <property type="match status" value="1"/>
</dbReference>
<comment type="caution">
    <text evidence="3">The sequence shown here is derived from an EMBL/GenBank/DDBJ whole genome shotgun (WGS) entry which is preliminary data.</text>
</comment>
<gene>
    <name evidence="3" type="ORF">AVEN_215452_1</name>
</gene>
<dbReference type="Gene3D" id="3.30.420.10">
    <property type="entry name" value="Ribonuclease H-like superfamily/Ribonuclease H"/>
    <property type="match status" value="1"/>
</dbReference>
<dbReference type="GO" id="GO:0015074">
    <property type="term" value="P:DNA integration"/>
    <property type="evidence" value="ECO:0007669"/>
    <property type="project" value="InterPro"/>
</dbReference>
<dbReference type="PROSITE" id="PS50994">
    <property type="entry name" value="INTEGRASE"/>
    <property type="match status" value="1"/>
</dbReference>
<proteinExistence type="predicted"/>
<dbReference type="InterPro" id="IPR012337">
    <property type="entry name" value="RNaseH-like_sf"/>
</dbReference>
<accession>A0A4Y2JRT8</accession>
<dbReference type="InterPro" id="IPR036397">
    <property type="entry name" value="RNaseH_sf"/>
</dbReference>
<keyword evidence="4" id="KW-1185">Reference proteome</keyword>
<evidence type="ECO:0000313" key="4">
    <source>
        <dbReference type="Proteomes" id="UP000499080"/>
    </source>
</evidence>
<dbReference type="InterPro" id="IPR001584">
    <property type="entry name" value="Integrase_cat-core"/>
</dbReference>
<dbReference type="PANTHER" id="PTHR37984">
    <property type="entry name" value="PROTEIN CBG26694"/>
    <property type="match status" value="1"/>
</dbReference>
<protein>
    <recommendedName>
        <fullName evidence="2">Integrase catalytic domain-containing protein</fullName>
    </recommendedName>
</protein>
<feature type="region of interest" description="Disordered" evidence="1">
    <location>
        <begin position="267"/>
        <end position="286"/>
    </location>
</feature>
<reference evidence="3 4" key="1">
    <citation type="journal article" date="2019" name="Sci. Rep.">
        <title>Orb-weaving spider Araneus ventricosus genome elucidates the spidroin gene catalogue.</title>
        <authorList>
            <person name="Kono N."/>
            <person name="Nakamura H."/>
            <person name="Ohtoshi R."/>
            <person name="Moran D.A.P."/>
            <person name="Shinohara A."/>
            <person name="Yoshida Y."/>
            <person name="Fujiwara M."/>
            <person name="Mori M."/>
            <person name="Tomita M."/>
            <person name="Arakawa K."/>
        </authorList>
    </citation>
    <scope>NUCLEOTIDE SEQUENCE [LARGE SCALE GENOMIC DNA]</scope>
</reference>
<organism evidence="3 4">
    <name type="scientific">Araneus ventricosus</name>
    <name type="common">Orbweaver spider</name>
    <name type="synonym">Epeira ventricosa</name>
    <dbReference type="NCBI Taxonomy" id="182803"/>
    <lineage>
        <taxon>Eukaryota</taxon>
        <taxon>Metazoa</taxon>
        <taxon>Ecdysozoa</taxon>
        <taxon>Arthropoda</taxon>
        <taxon>Chelicerata</taxon>
        <taxon>Arachnida</taxon>
        <taxon>Araneae</taxon>
        <taxon>Araneomorphae</taxon>
        <taxon>Entelegynae</taxon>
        <taxon>Araneoidea</taxon>
        <taxon>Araneidae</taxon>
        <taxon>Araneus</taxon>
    </lineage>
</organism>
<dbReference type="OrthoDB" id="425619at2759"/>
<evidence type="ECO:0000313" key="3">
    <source>
        <dbReference type="EMBL" id="GBM92730.1"/>
    </source>
</evidence>
<dbReference type="EMBL" id="BGPR01003815">
    <property type="protein sequence ID" value="GBM92730.1"/>
    <property type="molecule type" value="Genomic_DNA"/>
</dbReference>
<dbReference type="Proteomes" id="UP000499080">
    <property type="component" value="Unassembled WGS sequence"/>
</dbReference>
<evidence type="ECO:0000259" key="2">
    <source>
        <dbReference type="PROSITE" id="PS50994"/>
    </source>
</evidence>
<feature type="domain" description="Integrase catalytic" evidence="2">
    <location>
        <begin position="117"/>
        <end position="192"/>
    </location>
</feature>